<geneLocation type="plasmid" evidence="2">
    <name>p3</name>
</geneLocation>
<dbReference type="AlphaFoldDB" id="A0AAU7LZL8"/>
<dbReference type="InterPro" id="IPR029068">
    <property type="entry name" value="Glyas_Bleomycin-R_OHBP_Dase"/>
</dbReference>
<proteinExistence type="predicted"/>
<dbReference type="InterPro" id="IPR004360">
    <property type="entry name" value="Glyas_Fos-R_dOase_dom"/>
</dbReference>
<evidence type="ECO:0000259" key="1">
    <source>
        <dbReference type="PROSITE" id="PS51819"/>
    </source>
</evidence>
<feature type="domain" description="VOC" evidence="1">
    <location>
        <begin position="15"/>
        <end position="135"/>
    </location>
</feature>
<dbReference type="EMBL" id="CP157678">
    <property type="protein sequence ID" value="XBP73042.1"/>
    <property type="molecule type" value="Genomic_DNA"/>
</dbReference>
<evidence type="ECO:0000313" key="2">
    <source>
        <dbReference type="EMBL" id="XBP73042.1"/>
    </source>
</evidence>
<keyword evidence="2" id="KW-0614">Plasmid</keyword>
<dbReference type="PROSITE" id="PS51819">
    <property type="entry name" value="VOC"/>
    <property type="match status" value="1"/>
</dbReference>
<organism evidence="2">
    <name type="scientific">Polaromonas hydrogenivorans</name>
    <dbReference type="NCBI Taxonomy" id="335476"/>
    <lineage>
        <taxon>Bacteria</taxon>
        <taxon>Pseudomonadati</taxon>
        <taxon>Pseudomonadota</taxon>
        <taxon>Betaproteobacteria</taxon>
        <taxon>Burkholderiales</taxon>
        <taxon>Comamonadaceae</taxon>
        <taxon>Polaromonas</taxon>
    </lineage>
</organism>
<dbReference type="Gene3D" id="3.10.180.10">
    <property type="entry name" value="2,3-Dihydroxybiphenyl 1,2-Dioxygenase, domain 1"/>
    <property type="match status" value="1"/>
</dbReference>
<dbReference type="Pfam" id="PF00903">
    <property type="entry name" value="Glyoxalase"/>
    <property type="match status" value="1"/>
</dbReference>
<dbReference type="SUPFAM" id="SSF54593">
    <property type="entry name" value="Glyoxalase/Bleomycin resistance protein/Dihydroxybiphenyl dioxygenase"/>
    <property type="match status" value="1"/>
</dbReference>
<sequence>MTQPPPNLRQRGSLVFSHMGFYVRDLERMARFYQDVLCFTETDRGDLGAVQLVFLSRDPAEHHQIVLASGRPADLTFSVINQISLRVPDLPTLRLVRDRVAADSDVTDLMCATHGNAVSIYFRDPEGNRLEVFMDMPWYCEQPLREPVDLDQPDEVILARAEAIARSRPRFQSRAQWQADMARRMGYSSCNEEA</sequence>
<reference evidence="2" key="1">
    <citation type="submission" date="2024-05" db="EMBL/GenBank/DDBJ databases">
        <authorList>
            <person name="Bunk B."/>
            <person name="Swiderski J."/>
            <person name="Sproer C."/>
            <person name="Thiel V."/>
        </authorList>
    </citation>
    <scope>NUCLEOTIDE SEQUENCE</scope>
    <source>
        <strain evidence="2">DSM 17735</strain>
        <plasmid evidence="2">p3</plasmid>
    </source>
</reference>
<gene>
    <name evidence="2" type="ORF">ABLV49_23970</name>
</gene>
<dbReference type="RefSeq" id="WP_349282973.1">
    <property type="nucleotide sequence ID" value="NZ_CBCSCU010000036.1"/>
</dbReference>
<dbReference type="InterPro" id="IPR037523">
    <property type="entry name" value="VOC_core"/>
</dbReference>
<accession>A0AAU7LZL8</accession>
<protein>
    <submittedName>
        <fullName evidence="2">VOC family protein</fullName>
    </submittedName>
</protein>
<name>A0AAU7LZL8_9BURK</name>